<comment type="catalytic activity">
    <reaction evidence="9 11">
        <text>dTMP + ATP = dTDP + ADP</text>
        <dbReference type="Rhea" id="RHEA:13517"/>
        <dbReference type="ChEBI" id="CHEBI:30616"/>
        <dbReference type="ChEBI" id="CHEBI:58369"/>
        <dbReference type="ChEBI" id="CHEBI:63528"/>
        <dbReference type="ChEBI" id="CHEBI:456216"/>
        <dbReference type="EC" id="2.7.4.9"/>
    </reaction>
</comment>
<evidence type="ECO:0000256" key="7">
    <source>
        <dbReference type="ARBA" id="ARBA00022777"/>
    </source>
</evidence>
<dbReference type="Pfam" id="PF02223">
    <property type="entry name" value="Thymidylate_kin"/>
    <property type="match status" value="1"/>
</dbReference>
<dbReference type="GO" id="GO:0005829">
    <property type="term" value="C:cytosol"/>
    <property type="evidence" value="ECO:0007669"/>
    <property type="project" value="TreeGrafter"/>
</dbReference>
<dbReference type="Gene3D" id="3.40.50.300">
    <property type="entry name" value="P-loop containing nucleotide triphosphate hydrolases"/>
    <property type="match status" value="1"/>
</dbReference>
<evidence type="ECO:0000256" key="2">
    <source>
        <dbReference type="ARBA" id="ARBA00012980"/>
    </source>
</evidence>
<keyword evidence="8 11" id="KW-0067">ATP-binding</keyword>
<keyword evidence="7 11" id="KW-0418">Kinase</keyword>
<dbReference type="RefSeq" id="WP_183304758.1">
    <property type="nucleotide sequence ID" value="NZ_JACIFD010000009.1"/>
</dbReference>
<dbReference type="CDD" id="cd01672">
    <property type="entry name" value="TMPK"/>
    <property type="match status" value="1"/>
</dbReference>
<dbReference type="GO" id="GO:0006235">
    <property type="term" value="P:dTTP biosynthetic process"/>
    <property type="evidence" value="ECO:0007669"/>
    <property type="project" value="UniProtKB-UniRule"/>
</dbReference>
<evidence type="ECO:0000256" key="5">
    <source>
        <dbReference type="ARBA" id="ARBA00022727"/>
    </source>
</evidence>
<comment type="similarity">
    <text evidence="1 11">Belongs to the thymidylate kinase family.</text>
</comment>
<dbReference type="PANTHER" id="PTHR10344">
    <property type="entry name" value="THYMIDYLATE KINASE"/>
    <property type="match status" value="1"/>
</dbReference>
<dbReference type="GO" id="GO:0006233">
    <property type="term" value="P:dTDP biosynthetic process"/>
    <property type="evidence" value="ECO:0007669"/>
    <property type="project" value="InterPro"/>
</dbReference>
<gene>
    <name evidence="11" type="primary">tmk</name>
    <name evidence="13" type="ORF">F5897_001079</name>
</gene>
<keyword evidence="6 11" id="KW-0547">Nucleotide-binding</keyword>
<feature type="domain" description="Thymidylate kinase-like" evidence="12">
    <location>
        <begin position="9"/>
        <end position="197"/>
    </location>
</feature>
<comment type="function">
    <text evidence="10 11">Phosphorylation of dTMP to form dTDP in both de novo and salvage pathways of dTTP synthesis.</text>
</comment>
<sequence length="207" mass="22775">MTQGFFIVFEGGDGAGKTTQALMLEQALEKHGREVVQTREPGGTKLGQEIRQLLLHGEAVDPRAEALLYAADRAHHVATLVRPALHRGAVVIQDRYIDSSAAYQGAARELGEPEIRKLSEWGTGQLQPDLTIVLDIDPVVGAARRDKRGLQADRLEAESLEFHRVVREAFLHYAEAAPHRYLVLDATMDMVDLHAQITARLGAMGLL</sequence>
<keyword evidence="14" id="KW-1185">Reference proteome</keyword>
<feature type="binding site" evidence="11">
    <location>
        <begin position="11"/>
        <end position="18"/>
    </location>
    <ligand>
        <name>ATP</name>
        <dbReference type="ChEBI" id="CHEBI:30616"/>
    </ligand>
</feature>
<dbReference type="GO" id="GO:0005524">
    <property type="term" value="F:ATP binding"/>
    <property type="evidence" value="ECO:0007669"/>
    <property type="project" value="UniProtKB-UniRule"/>
</dbReference>
<dbReference type="Proteomes" id="UP000571183">
    <property type="component" value="Unassembled WGS sequence"/>
</dbReference>
<keyword evidence="4 11" id="KW-0808">Transferase</keyword>
<accession>A0A840DJ33</accession>
<dbReference type="InterPro" id="IPR039430">
    <property type="entry name" value="Thymidylate_kin-like_dom"/>
</dbReference>
<evidence type="ECO:0000256" key="8">
    <source>
        <dbReference type="ARBA" id="ARBA00022840"/>
    </source>
</evidence>
<dbReference type="GO" id="GO:0006227">
    <property type="term" value="P:dUDP biosynthetic process"/>
    <property type="evidence" value="ECO:0007669"/>
    <property type="project" value="TreeGrafter"/>
</dbReference>
<evidence type="ECO:0000256" key="10">
    <source>
        <dbReference type="ARBA" id="ARBA00057735"/>
    </source>
</evidence>
<reference evidence="13" key="1">
    <citation type="submission" date="2020-08" db="EMBL/GenBank/DDBJ databases">
        <title>Sequencing the genomes of 1000 actinobacteria strains.</title>
        <authorList>
            <person name="Klenk H.-P."/>
        </authorList>
    </citation>
    <scope>NUCLEOTIDE SEQUENCE [LARGE SCALE GENOMIC DNA]</scope>
    <source>
        <strain evidence="13">DSM 27064</strain>
    </source>
</reference>
<dbReference type="FunFam" id="3.40.50.300:FF:000225">
    <property type="entry name" value="Thymidylate kinase"/>
    <property type="match status" value="1"/>
</dbReference>
<name>A0A840DJ33_9MICO</name>
<evidence type="ECO:0000256" key="9">
    <source>
        <dbReference type="ARBA" id="ARBA00048743"/>
    </source>
</evidence>
<evidence type="ECO:0000256" key="6">
    <source>
        <dbReference type="ARBA" id="ARBA00022741"/>
    </source>
</evidence>
<evidence type="ECO:0000313" key="13">
    <source>
        <dbReference type="EMBL" id="MBB4071765.1"/>
    </source>
</evidence>
<evidence type="ECO:0000259" key="12">
    <source>
        <dbReference type="Pfam" id="PF02223"/>
    </source>
</evidence>
<dbReference type="AlphaFoldDB" id="A0A840DJ33"/>
<evidence type="ECO:0000313" key="14">
    <source>
        <dbReference type="Proteomes" id="UP000571183"/>
    </source>
</evidence>
<dbReference type="PANTHER" id="PTHR10344:SF4">
    <property type="entry name" value="UMP-CMP KINASE 2, MITOCHONDRIAL"/>
    <property type="match status" value="1"/>
</dbReference>
<proteinExistence type="inferred from homology"/>
<keyword evidence="5 11" id="KW-0545">Nucleotide biosynthesis</keyword>
<dbReference type="EMBL" id="JACIFD010000009">
    <property type="protein sequence ID" value="MBB4071765.1"/>
    <property type="molecule type" value="Genomic_DNA"/>
</dbReference>
<evidence type="ECO:0000256" key="1">
    <source>
        <dbReference type="ARBA" id="ARBA00009776"/>
    </source>
</evidence>
<dbReference type="HAMAP" id="MF_00165">
    <property type="entry name" value="Thymidylate_kinase"/>
    <property type="match status" value="1"/>
</dbReference>
<organism evidence="13 14">
    <name type="scientific">Canibacter oris</name>
    <dbReference type="NCBI Taxonomy" id="1365628"/>
    <lineage>
        <taxon>Bacteria</taxon>
        <taxon>Bacillati</taxon>
        <taxon>Actinomycetota</taxon>
        <taxon>Actinomycetes</taxon>
        <taxon>Micrococcales</taxon>
        <taxon>Microbacteriaceae</taxon>
        <taxon>Canibacter</taxon>
    </lineage>
</organism>
<evidence type="ECO:0000256" key="4">
    <source>
        <dbReference type="ARBA" id="ARBA00022679"/>
    </source>
</evidence>
<comment type="caution">
    <text evidence="13">The sequence shown here is derived from an EMBL/GenBank/DDBJ whole genome shotgun (WGS) entry which is preliminary data.</text>
</comment>
<dbReference type="InterPro" id="IPR018094">
    <property type="entry name" value="Thymidylate_kinase"/>
</dbReference>
<evidence type="ECO:0000256" key="11">
    <source>
        <dbReference type="HAMAP-Rule" id="MF_00165"/>
    </source>
</evidence>
<dbReference type="SUPFAM" id="SSF52540">
    <property type="entry name" value="P-loop containing nucleoside triphosphate hydrolases"/>
    <property type="match status" value="1"/>
</dbReference>
<protein>
    <recommendedName>
        <fullName evidence="3 11">Thymidylate kinase</fullName>
        <ecNumber evidence="2 11">2.7.4.9</ecNumber>
    </recommendedName>
    <alternativeName>
        <fullName evidence="11">dTMP kinase</fullName>
    </alternativeName>
</protein>
<dbReference type="EC" id="2.7.4.9" evidence="2 11"/>
<evidence type="ECO:0000256" key="3">
    <source>
        <dbReference type="ARBA" id="ARBA00017144"/>
    </source>
</evidence>
<dbReference type="GO" id="GO:0004798">
    <property type="term" value="F:dTMP kinase activity"/>
    <property type="evidence" value="ECO:0007669"/>
    <property type="project" value="UniProtKB-UniRule"/>
</dbReference>
<dbReference type="NCBIfam" id="TIGR00041">
    <property type="entry name" value="DTMP_kinase"/>
    <property type="match status" value="1"/>
</dbReference>
<dbReference type="InterPro" id="IPR027417">
    <property type="entry name" value="P-loop_NTPase"/>
</dbReference>